<dbReference type="OrthoDB" id="343049at2759"/>
<feature type="compositionally biased region" description="Polar residues" evidence="1">
    <location>
        <begin position="363"/>
        <end position="384"/>
    </location>
</feature>
<accession>A0A9D5DHQ9</accession>
<proteinExistence type="predicted"/>
<name>A0A9D5DHQ9_9CRYT</name>
<feature type="compositionally biased region" description="Basic and acidic residues" evidence="1">
    <location>
        <begin position="400"/>
        <end position="434"/>
    </location>
</feature>
<dbReference type="AlphaFoldDB" id="A0A9D5DHQ9"/>
<comment type="caution">
    <text evidence="2">The sequence shown here is derived from an EMBL/GenBank/DDBJ whole genome shotgun (WGS) entry which is preliminary data.</text>
</comment>
<reference evidence="2" key="1">
    <citation type="submission" date="2022-10" db="EMBL/GenBank/DDBJ databases">
        <title>Adaptive evolution leads to modifications in subtelomeric GC content in a zoonotic Cryptosporidium species.</title>
        <authorList>
            <person name="Li J."/>
            <person name="Feng Y."/>
            <person name="Xiao L."/>
        </authorList>
    </citation>
    <scope>NUCLEOTIDE SEQUENCE</scope>
    <source>
        <strain evidence="2">33844</strain>
    </source>
</reference>
<evidence type="ECO:0000256" key="1">
    <source>
        <dbReference type="SAM" id="MobiDB-lite"/>
    </source>
</evidence>
<dbReference type="EMBL" id="JAPCXC010000031">
    <property type="protein sequence ID" value="KAJ1609713.1"/>
    <property type="molecule type" value="Genomic_DNA"/>
</dbReference>
<sequence length="614" mass="68682">MVDGPVEFEYLRYKDGPDVPVVENPHYFALIRFLGLIGSTSMAIEWSFEDIQAAFESEELTEYSKSLHLKLLGFLGKRFPPHVTLERNLTKFLDERPIDVSVIFWDKIGQNVSDVDNTIQDGLDGDQTGQGDEDVKLENVDGVKGEAAEVYKEDPESYEILLYNPYRDREYRDVQSYERLRTIRILINTCIQESKQLRSAFQRMDNYSMRCKNVVPGECFFGSSPPYIGDDQLGHHYWYINHPDDEVIFKLYRESSLTGELTLLSDNSDTLCSTFKTFINSEDLHEIGQKLEVKYNALVVAEKAKLRKIRQMRSIRNQLESSWGNCAPTDEMLSGGRTKRKAAMNVDYSYSRSESATRRSTRLNRNSYDSDSLGYEQNQVSSNAVRDRSDRLAIRNAKKQHIEESEKDQERVTEIKDHEALSDKTRETEEDKSHTCYSNPEDVHGSLDGDSVASSQTPVLPPLAQPACQVPPLVATAANLSNYTSLWTAQGSPSPPLQSTKLAPNQISMQPASGVIPTTTIPPHAFPVGSPVHSLSQMSQIQVTSQFPQVSQVSQAAYIPQIHPAQKIPQVSNIQAYGSPSGSPVVGSGGSTHGTTHNPSSKTHISPPGYFNQS</sequence>
<feature type="region of interest" description="Disordered" evidence="1">
    <location>
        <begin position="350"/>
        <end position="460"/>
    </location>
</feature>
<organism evidence="2">
    <name type="scientific">Cryptosporidium canis</name>
    <dbReference type="NCBI Taxonomy" id="195482"/>
    <lineage>
        <taxon>Eukaryota</taxon>
        <taxon>Sar</taxon>
        <taxon>Alveolata</taxon>
        <taxon>Apicomplexa</taxon>
        <taxon>Conoidasida</taxon>
        <taxon>Coccidia</taxon>
        <taxon>Eucoccidiorida</taxon>
        <taxon>Eimeriorina</taxon>
        <taxon>Cryptosporidiidae</taxon>
        <taxon>Cryptosporidium</taxon>
    </lineage>
</organism>
<dbReference type="Proteomes" id="UP001067231">
    <property type="component" value="Unassembled WGS sequence"/>
</dbReference>
<evidence type="ECO:0000313" key="2">
    <source>
        <dbReference type="EMBL" id="KAJ1609713.1"/>
    </source>
</evidence>
<feature type="region of interest" description="Disordered" evidence="1">
    <location>
        <begin position="573"/>
        <end position="614"/>
    </location>
</feature>
<protein>
    <submittedName>
        <fullName evidence="2">Uncharacterized protein</fullName>
    </submittedName>
</protein>
<gene>
    <name evidence="2" type="ORF">OJ253_1480</name>
</gene>